<sequence>MRFLRFALSSVLFSLLFITKANATMVHILQANLFSWSTMDKKKNPPPITRMTSYINVHNFDFITTQENDYSLMDSIYKLDSKYTLAGNKEDASIFYDRSRWAMVKNAQTIPMVSDGGGQRLAVFSQFKNLKSGEVVAIATTHLCIAWGGHADCVGGQMTAHNQDARTISEFLENYSAAAKIPTFVTGDFNNLQDNLNQAQIMESTFVNYGLVAVKEQGTFIGPTFGNSVIDFVYFRQATLKNALLYTQAQGNPSDHAAIDTTFQTGVTK</sequence>
<accession>A0ABS8X1E0</accession>
<dbReference type="Pfam" id="PF03372">
    <property type="entry name" value="Exo_endo_phos"/>
    <property type="match status" value="1"/>
</dbReference>
<dbReference type="InterPro" id="IPR005135">
    <property type="entry name" value="Endo/exonuclease/phosphatase"/>
</dbReference>
<evidence type="ECO:0000313" key="3">
    <source>
        <dbReference type="EMBL" id="MCE3531110.1"/>
    </source>
</evidence>
<organism evidence="3 4">
    <name type="scientific">Legionella resiliens</name>
    <dbReference type="NCBI Taxonomy" id="2905958"/>
    <lineage>
        <taxon>Bacteria</taxon>
        <taxon>Pseudomonadati</taxon>
        <taxon>Pseudomonadota</taxon>
        <taxon>Gammaproteobacteria</taxon>
        <taxon>Legionellales</taxon>
        <taxon>Legionellaceae</taxon>
        <taxon>Legionella</taxon>
    </lineage>
</organism>
<dbReference type="RefSeq" id="WP_182351055.1">
    <property type="nucleotide sequence ID" value="NZ_JAJSPM010000001.1"/>
</dbReference>
<name>A0ABS8X1E0_9GAMM</name>
<reference evidence="3 4" key="1">
    <citation type="journal article" date="2024" name="Pathogens">
        <title>Characterization of a Novel Species of Legionella Isolated from a Healthcare Facility: Legionella resiliens sp. nov.</title>
        <authorList>
            <person name="Cristino S."/>
            <person name="Pascale M.R."/>
            <person name="Marino F."/>
            <person name="Derelitto C."/>
            <person name="Salaris S."/>
            <person name="Orsini M."/>
            <person name="Squarzoni S."/>
            <person name="Grottola A."/>
            <person name="Girolamini L."/>
        </authorList>
    </citation>
    <scope>NUCLEOTIDE SEQUENCE [LARGE SCALE GENOMIC DNA]</scope>
    <source>
        <strain evidence="3 4">8cVS16</strain>
    </source>
</reference>
<dbReference type="InterPro" id="IPR036691">
    <property type="entry name" value="Endo/exonu/phosph_ase_sf"/>
</dbReference>
<keyword evidence="4" id="KW-1185">Reference proteome</keyword>
<dbReference type="EMBL" id="JAJTND010000001">
    <property type="protein sequence ID" value="MCE3531110.1"/>
    <property type="molecule type" value="Genomic_DNA"/>
</dbReference>
<dbReference type="Gene3D" id="3.60.10.10">
    <property type="entry name" value="Endonuclease/exonuclease/phosphatase"/>
    <property type="match status" value="1"/>
</dbReference>
<proteinExistence type="predicted"/>
<keyword evidence="3" id="KW-0378">Hydrolase</keyword>
<comment type="caution">
    <text evidence="3">The sequence shown here is derived from an EMBL/GenBank/DDBJ whole genome shotgun (WGS) entry which is preliminary data.</text>
</comment>
<dbReference type="GO" id="GO:0004519">
    <property type="term" value="F:endonuclease activity"/>
    <property type="evidence" value="ECO:0007669"/>
    <property type="project" value="UniProtKB-KW"/>
</dbReference>
<keyword evidence="3" id="KW-0540">Nuclease</keyword>
<feature type="signal peptide" evidence="1">
    <location>
        <begin position="1"/>
        <end position="23"/>
    </location>
</feature>
<dbReference type="SUPFAM" id="SSF56219">
    <property type="entry name" value="DNase I-like"/>
    <property type="match status" value="1"/>
</dbReference>
<dbReference type="Proteomes" id="UP001320170">
    <property type="component" value="Unassembled WGS sequence"/>
</dbReference>
<evidence type="ECO:0000313" key="4">
    <source>
        <dbReference type="Proteomes" id="UP001320170"/>
    </source>
</evidence>
<keyword evidence="1" id="KW-0732">Signal</keyword>
<feature type="chain" id="PRO_5047213838" evidence="1">
    <location>
        <begin position="24"/>
        <end position="269"/>
    </location>
</feature>
<keyword evidence="3" id="KW-0255">Endonuclease</keyword>
<gene>
    <name evidence="3" type="ORF">LXO92_01810</name>
</gene>
<protein>
    <submittedName>
        <fullName evidence="3">Endonuclease</fullName>
    </submittedName>
</protein>
<evidence type="ECO:0000259" key="2">
    <source>
        <dbReference type="Pfam" id="PF03372"/>
    </source>
</evidence>
<evidence type="ECO:0000256" key="1">
    <source>
        <dbReference type="SAM" id="SignalP"/>
    </source>
</evidence>
<feature type="domain" description="Endonuclease/exonuclease/phosphatase" evidence="2">
    <location>
        <begin position="41"/>
        <end position="256"/>
    </location>
</feature>